<keyword evidence="2 3" id="KW-0238">DNA-binding</keyword>
<evidence type="ECO:0000256" key="2">
    <source>
        <dbReference type="ARBA" id="ARBA00023125"/>
    </source>
</evidence>
<dbReference type="AlphaFoldDB" id="A0A8T0DZJ6"/>
<dbReference type="Pfam" id="PF00178">
    <property type="entry name" value="Ets"/>
    <property type="match status" value="1"/>
</dbReference>
<keyword evidence="7" id="KW-1185">Reference proteome</keyword>
<dbReference type="GO" id="GO:0005634">
    <property type="term" value="C:nucleus"/>
    <property type="evidence" value="ECO:0007669"/>
    <property type="project" value="UniProtKB-SubCell"/>
</dbReference>
<feature type="compositionally biased region" description="Pro residues" evidence="4">
    <location>
        <begin position="197"/>
        <end position="211"/>
    </location>
</feature>
<dbReference type="InterPro" id="IPR036388">
    <property type="entry name" value="WH-like_DNA-bd_sf"/>
</dbReference>
<feature type="region of interest" description="Disordered" evidence="4">
    <location>
        <begin position="114"/>
        <end position="140"/>
    </location>
</feature>
<dbReference type="SUPFAM" id="SSF46785">
    <property type="entry name" value="Winged helix' DNA-binding domain"/>
    <property type="match status" value="1"/>
</dbReference>
<evidence type="ECO:0000256" key="1">
    <source>
        <dbReference type="ARBA" id="ARBA00005562"/>
    </source>
</evidence>
<evidence type="ECO:0000259" key="5">
    <source>
        <dbReference type="PROSITE" id="PS50061"/>
    </source>
</evidence>
<dbReference type="PANTHER" id="PTHR11849">
    <property type="entry name" value="ETS"/>
    <property type="match status" value="1"/>
</dbReference>
<dbReference type="GO" id="GO:0030154">
    <property type="term" value="P:cell differentiation"/>
    <property type="evidence" value="ECO:0007669"/>
    <property type="project" value="TreeGrafter"/>
</dbReference>
<dbReference type="GO" id="GO:0043565">
    <property type="term" value="F:sequence-specific DNA binding"/>
    <property type="evidence" value="ECO:0007669"/>
    <property type="project" value="InterPro"/>
</dbReference>
<evidence type="ECO:0000256" key="3">
    <source>
        <dbReference type="RuleBase" id="RU004019"/>
    </source>
</evidence>
<evidence type="ECO:0000256" key="4">
    <source>
        <dbReference type="SAM" id="MobiDB-lite"/>
    </source>
</evidence>
<dbReference type="PROSITE" id="PS50061">
    <property type="entry name" value="ETS_DOMAIN_3"/>
    <property type="match status" value="1"/>
</dbReference>
<dbReference type="InterPro" id="IPR046328">
    <property type="entry name" value="ETS_fam"/>
</dbReference>
<keyword evidence="3" id="KW-0539">Nucleus</keyword>
<dbReference type="SMART" id="SM00413">
    <property type="entry name" value="ETS"/>
    <property type="match status" value="1"/>
</dbReference>
<protein>
    <submittedName>
        <fullName evidence="6">ETS translocation variant 1 like protein</fullName>
    </submittedName>
</protein>
<comment type="similarity">
    <text evidence="1 3">Belongs to the ETS family.</text>
</comment>
<comment type="subcellular location">
    <subcellularLocation>
        <location evidence="3">Nucleus</location>
    </subcellularLocation>
</comment>
<dbReference type="InterPro" id="IPR036390">
    <property type="entry name" value="WH_DNA-bd_sf"/>
</dbReference>
<sequence length="402" mass="45686">MKADHPPGLCNSDCCLHRTCGLYPHTNAGSPLVNRPAIGDPCLKLRQAAHPHHSHQRPLRHYYYSSSCDWRTIQNSADDVIGNKQEFYNEPPIQHADSNGWNWNQTSSCISRSRGQLAGHAASPPFGKSPRERLLIKSNGPKRLMRDPISFFRNYLTELQVGISAAASPPVLQNTTPEEPVLQRMASNNDLSGIKSEPPPSPLLTPDPSPPVAGGQWPQQSSSRRGNLQLWQFLVSLLDDPSTNGNFISWTGRGMEFKLIEPEEVARRWGIQKNRPAMNYDKLSRSLRYYYEKGIMQKVAGERYVYRFVSDPESLLSVNIKDPQMDKMESSNEYSTRQNTIHRKMYATEISNFHNHSSHYSRISRNPEHHGYQPLTCLQDLTSCPTTRDNRCVHNTMENCVF</sequence>
<gene>
    <name evidence="6" type="ORF">HNY73_021439</name>
</gene>
<dbReference type="Gene3D" id="1.10.10.10">
    <property type="entry name" value="Winged helix-like DNA-binding domain superfamily/Winged helix DNA-binding domain"/>
    <property type="match status" value="1"/>
</dbReference>
<dbReference type="PROSITE" id="PS00345">
    <property type="entry name" value="ETS_DOMAIN_1"/>
    <property type="match status" value="1"/>
</dbReference>
<accession>A0A8T0DZJ6</accession>
<proteinExistence type="inferred from homology"/>
<dbReference type="FunFam" id="1.10.10.10:FF:000055">
    <property type="entry name" value="ETS translocation variant 4 isoform 1"/>
    <property type="match status" value="1"/>
</dbReference>
<organism evidence="6 7">
    <name type="scientific">Argiope bruennichi</name>
    <name type="common">Wasp spider</name>
    <name type="synonym">Aranea bruennichi</name>
    <dbReference type="NCBI Taxonomy" id="94029"/>
    <lineage>
        <taxon>Eukaryota</taxon>
        <taxon>Metazoa</taxon>
        <taxon>Ecdysozoa</taxon>
        <taxon>Arthropoda</taxon>
        <taxon>Chelicerata</taxon>
        <taxon>Arachnida</taxon>
        <taxon>Araneae</taxon>
        <taxon>Araneomorphae</taxon>
        <taxon>Entelegynae</taxon>
        <taxon>Araneoidea</taxon>
        <taxon>Araneidae</taxon>
        <taxon>Argiope</taxon>
    </lineage>
</organism>
<dbReference type="EMBL" id="JABXBU010002231">
    <property type="protein sequence ID" value="KAF8763237.1"/>
    <property type="molecule type" value="Genomic_DNA"/>
</dbReference>
<feature type="domain" description="ETS" evidence="5">
    <location>
        <begin position="228"/>
        <end position="309"/>
    </location>
</feature>
<reference evidence="6" key="2">
    <citation type="submission" date="2020-06" db="EMBL/GenBank/DDBJ databases">
        <authorList>
            <person name="Sheffer M."/>
        </authorList>
    </citation>
    <scope>NUCLEOTIDE SEQUENCE</scope>
</reference>
<dbReference type="InterPro" id="IPR000418">
    <property type="entry name" value="Ets_dom"/>
</dbReference>
<reference evidence="6" key="1">
    <citation type="journal article" date="2020" name="bioRxiv">
        <title>Chromosome-level reference genome of the European wasp spider Argiope bruennichi: a resource for studies on range expansion and evolutionary adaptation.</title>
        <authorList>
            <person name="Sheffer M.M."/>
            <person name="Hoppe A."/>
            <person name="Krehenwinkel H."/>
            <person name="Uhl G."/>
            <person name="Kuss A.W."/>
            <person name="Jensen L."/>
            <person name="Jensen C."/>
            <person name="Gillespie R.G."/>
            <person name="Hoff K.J."/>
            <person name="Prost S."/>
        </authorList>
    </citation>
    <scope>NUCLEOTIDE SEQUENCE</scope>
</reference>
<evidence type="ECO:0000313" key="7">
    <source>
        <dbReference type="Proteomes" id="UP000807504"/>
    </source>
</evidence>
<evidence type="ECO:0000313" key="6">
    <source>
        <dbReference type="EMBL" id="KAF8763237.1"/>
    </source>
</evidence>
<name>A0A8T0DZJ6_ARGBR</name>
<dbReference type="PROSITE" id="PS00346">
    <property type="entry name" value="ETS_DOMAIN_2"/>
    <property type="match status" value="1"/>
</dbReference>
<dbReference type="PANTHER" id="PTHR11849:SF282">
    <property type="entry name" value="ETV5-RELATED PROTEIN ETS96B"/>
    <property type="match status" value="1"/>
</dbReference>
<dbReference type="GO" id="GO:0000981">
    <property type="term" value="F:DNA-binding transcription factor activity, RNA polymerase II-specific"/>
    <property type="evidence" value="ECO:0007669"/>
    <property type="project" value="TreeGrafter"/>
</dbReference>
<comment type="caution">
    <text evidence="6">The sequence shown here is derived from an EMBL/GenBank/DDBJ whole genome shotgun (WGS) entry which is preliminary data.</text>
</comment>
<dbReference type="PRINTS" id="PR00454">
    <property type="entry name" value="ETSDOMAIN"/>
</dbReference>
<feature type="region of interest" description="Disordered" evidence="4">
    <location>
        <begin position="189"/>
        <end position="222"/>
    </location>
</feature>
<dbReference type="Proteomes" id="UP000807504">
    <property type="component" value="Unassembled WGS sequence"/>
</dbReference>